<reference evidence="2 3" key="1">
    <citation type="submission" date="2018-07" db="EMBL/GenBank/DDBJ databases">
        <title>The genomes of Aspergillus section Nigri reveals drivers in fungal speciation.</title>
        <authorList>
            <consortium name="DOE Joint Genome Institute"/>
            <person name="Vesth T.C."/>
            <person name="Nybo J."/>
            <person name="Theobald S."/>
            <person name="Brandl J."/>
            <person name="Frisvad J.C."/>
            <person name="Nielsen K.F."/>
            <person name="Lyhne E.K."/>
            <person name="Kogle M.E."/>
            <person name="Kuo A."/>
            <person name="Riley R."/>
            <person name="Clum A."/>
            <person name="Nolan M."/>
            <person name="Lipzen A."/>
            <person name="Salamov A."/>
            <person name="Henrissat B."/>
            <person name="Wiebenga A."/>
            <person name="De vries R.P."/>
            <person name="Grigoriev I.V."/>
            <person name="Mortensen U.H."/>
            <person name="Andersen M.R."/>
            <person name="Baker S.E."/>
        </authorList>
    </citation>
    <scope>NUCLEOTIDE SEQUENCE [LARGE SCALE GENOMIC DNA]</scope>
    <source>
        <strain evidence="2 3">CBS 139.54b</strain>
    </source>
</reference>
<accession>A0A3F3Q9R4</accession>
<dbReference type="AlphaFoldDB" id="A0A3F3Q9R4"/>
<proteinExistence type="predicted"/>
<dbReference type="Proteomes" id="UP000253729">
    <property type="component" value="Unassembled WGS sequence"/>
</dbReference>
<dbReference type="EMBL" id="KZ852040">
    <property type="protein sequence ID" value="RDH35552.1"/>
    <property type="molecule type" value="Genomic_DNA"/>
</dbReference>
<feature type="compositionally biased region" description="Pro residues" evidence="1">
    <location>
        <begin position="116"/>
        <end position="126"/>
    </location>
</feature>
<organism evidence="2 3">
    <name type="scientific">Aspergillus welwitschiae</name>
    <dbReference type="NCBI Taxonomy" id="1341132"/>
    <lineage>
        <taxon>Eukaryota</taxon>
        <taxon>Fungi</taxon>
        <taxon>Dikarya</taxon>
        <taxon>Ascomycota</taxon>
        <taxon>Pezizomycotina</taxon>
        <taxon>Eurotiomycetes</taxon>
        <taxon>Eurotiomycetidae</taxon>
        <taxon>Eurotiales</taxon>
        <taxon>Aspergillaceae</taxon>
        <taxon>Aspergillus</taxon>
        <taxon>Aspergillus subgen. Circumdati</taxon>
    </lineage>
</organism>
<gene>
    <name evidence="2" type="ORF">BDQ94DRAFT_168563</name>
</gene>
<feature type="region of interest" description="Disordered" evidence="1">
    <location>
        <begin position="98"/>
        <end position="135"/>
    </location>
</feature>
<dbReference type="GeneID" id="38139453"/>
<evidence type="ECO:0000313" key="2">
    <source>
        <dbReference type="EMBL" id="RDH35552.1"/>
    </source>
</evidence>
<protein>
    <submittedName>
        <fullName evidence="2">Uncharacterized protein</fullName>
    </submittedName>
</protein>
<keyword evidence="3" id="KW-1185">Reference proteome</keyword>
<evidence type="ECO:0000256" key="1">
    <source>
        <dbReference type="SAM" id="MobiDB-lite"/>
    </source>
</evidence>
<name>A0A3F3Q9R4_9EURO</name>
<sequence length="135" mass="15266">MVWNTRLGVYHARYYRYLDVVKHILGRYPLPSGVSEKLDTWWQGEFLAEMKKWVDEPRKLLFAPSYDAAVNELATLITEKVEDGMQMAQDFSAFAKGPDRSEFFNTRHPAAQPATQPAPQPAPQPATHPATHPGA</sequence>
<dbReference type="RefSeq" id="XP_026628574.1">
    <property type="nucleotide sequence ID" value="XM_026771097.1"/>
</dbReference>
<evidence type="ECO:0000313" key="3">
    <source>
        <dbReference type="Proteomes" id="UP000253729"/>
    </source>
</evidence>